<gene>
    <name evidence="1" type="primary">pnk1</name>
    <name evidence="1" type="ORF">HRR80_005891</name>
</gene>
<dbReference type="GO" id="GO:0046403">
    <property type="term" value="F:polynucleotide 3'-phosphatase activity"/>
    <property type="evidence" value="ECO:0007669"/>
    <property type="project" value="TreeGrafter"/>
</dbReference>
<dbReference type="GO" id="GO:0046404">
    <property type="term" value="F:ATP-dependent polydeoxyribonucleotide 5'-hydroxyl-kinase activity"/>
    <property type="evidence" value="ECO:0007669"/>
    <property type="project" value="TreeGrafter"/>
</dbReference>
<name>A0AAN6IX81_EXODE</name>
<dbReference type="InterPro" id="IPR006551">
    <property type="entry name" value="Polynucleotide_phosphatase"/>
</dbReference>
<reference evidence="1" key="1">
    <citation type="submission" date="2023-01" db="EMBL/GenBank/DDBJ databases">
        <title>Exophiala dermititidis isolated from Cystic Fibrosis Patient.</title>
        <authorList>
            <person name="Kurbessoian T."/>
            <person name="Crocker A."/>
            <person name="Murante D."/>
            <person name="Hogan D.A."/>
            <person name="Stajich J.E."/>
        </authorList>
    </citation>
    <scope>NUCLEOTIDE SEQUENCE</scope>
    <source>
        <strain evidence="1">Ex8</strain>
    </source>
</reference>
<dbReference type="InterPro" id="IPR027417">
    <property type="entry name" value="P-loop_NTPase"/>
</dbReference>
<dbReference type="EMBL" id="JAJGCB010000011">
    <property type="protein sequence ID" value="KAJ8990406.1"/>
    <property type="molecule type" value="Genomic_DNA"/>
</dbReference>
<dbReference type="Gene3D" id="3.40.50.1000">
    <property type="entry name" value="HAD superfamily/HAD-like"/>
    <property type="match status" value="1"/>
</dbReference>
<organism evidence="1 2">
    <name type="scientific">Exophiala dermatitidis</name>
    <name type="common">Black yeast-like fungus</name>
    <name type="synonym">Wangiella dermatitidis</name>
    <dbReference type="NCBI Taxonomy" id="5970"/>
    <lineage>
        <taxon>Eukaryota</taxon>
        <taxon>Fungi</taxon>
        <taxon>Dikarya</taxon>
        <taxon>Ascomycota</taxon>
        <taxon>Pezizomycotina</taxon>
        <taxon>Eurotiomycetes</taxon>
        <taxon>Chaetothyriomycetidae</taxon>
        <taxon>Chaetothyriales</taxon>
        <taxon>Herpotrichiellaceae</taxon>
        <taxon>Exophiala</taxon>
    </lineage>
</organism>
<dbReference type="AlphaFoldDB" id="A0AAN6IX81"/>
<dbReference type="NCBIfam" id="TIGR01664">
    <property type="entry name" value="DNA-3'-Pase"/>
    <property type="match status" value="1"/>
</dbReference>
<dbReference type="InterPro" id="IPR023214">
    <property type="entry name" value="HAD_sf"/>
</dbReference>
<comment type="caution">
    <text evidence="1">The sequence shown here is derived from an EMBL/GenBank/DDBJ whole genome shotgun (WGS) entry which is preliminary data.</text>
</comment>
<dbReference type="Proteomes" id="UP001161757">
    <property type="component" value="Unassembled WGS sequence"/>
</dbReference>
<dbReference type="PANTHER" id="PTHR12083:SF9">
    <property type="entry name" value="BIFUNCTIONAL POLYNUCLEOTIDE PHOSPHATASE_KINASE"/>
    <property type="match status" value="1"/>
</dbReference>
<dbReference type="GO" id="GO:0003690">
    <property type="term" value="F:double-stranded DNA binding"/>
    <property type="evidence" value="ECO:0007669"/>
    <property type="project" value="TreeGrafter"/>
</dbReference>
<dbReference type="InterPro" id="IPR006549">
    <property type="entry name" value="HAD-SF_hydro_IIIA"/>
</dbReference>
<accession>A0AAN6IX81</accession>
<dbReference type="GO" id="GO:0006281">
    <property type="term" value="P:DNA repair"/>
    <property type="evidence" value="ECO:0007669"/>
    <property type="project" value="TreeGrafter"/>
</dbReference>
<evidence type="ECO:0000313" key="1">
    <source>
        <dbReference type="EMBL" id="KAJ8990406.1"/>
    </source>
</evidence>
<dbReference type="SUPFAM" id="SSF56784">
    <property type="entry name" value="HAD-like"/>
    <property type="match status" value="1"/>
</dbReference>
<keyword evidence="1" id="KW-0418">Kinase</keyword>
<protein>
    <submittedName>
        <fullName evidence="1">DNA kinase/phosphatase Pnk1</fullName>
    </submittedName>
</protein>
<sequence length="468" mass="53106">MKRSAPPPERPISPPAAVASFFKPASQKEPEKLVWRTVEKTLIVGRYDASSVPPQTRTLPVKIAAFDLDDTLIVPNTGNRWHRTATSWRWWDPSIPGRLRSLYDEGYLVVILSNQGNISLKDNPKTLQKDTASLANLKNQVGAVLRQLDLPVSIYAATGQDHYRKPRTGMWDEMLEDYDLKAEGAVDYDKSFYVGDAAGRAKTDKRRKDHSTSDRDLAANIGIKFYTPEEYFLDAPAEAYEHVFEPSKHLQSPGREQPSVPAPFTKTSPQELVIFCGSPGAGKSTFYWDVLQPLGYERVNQDILKTRDRCIKKARELLSAGYSVAIDNTNADPETRSYWIKLAREFNVPIRCVHFTAPTRLAEHNDAVRALNPNTMNPEKRTQLPGIAFASFIKRFQEPRLDEGFQDIYKVDFEACLPLIYSFSPESYVVYAMPANTDFTPFFSIVQRHRRAKETVVTILGFEVFYLI</sequence>
<evidence type="ECO:0000313" key="2">
    <source>
        <dbReference type="Proteomes" id="UP001161757"/>
    </source>
</evidence>
<dbReference type="PANTHER" id="PTHR12083">
    <property type="entry name" value="BIFUNCTIONAL POLYNUCLEOTIDE PHOSPHATASE/KINASE"/>
    <property type="match status" value="1"/>
</dbReference>
<dbReference type="InterPro" id="IPR013954">
    <property type="entry name" value="PNK3P"/>
</dbReference>
<dbReference type="Pfam" id="PF08645">
    <property type="entry name" value="PNK3P"/>
    <property type="match status" value="1"/>
</dbReference>
<keyword evidence="1" id="KW-0808">Transferase</keyword>
<dbReference type="Gene3D" id="3.40.50.300">
    <property type="entry name" value="P-loop containing nucleotide triphosphate hydrolases"/>
    <property type="match status" value="1"/>
</dbReference>
<dbReference type="SUPFAM" id="SSF52540">
    <property type="entry name" value="P-loop containing nucleoside triphosphate hydrolases"/>
    <property type="match status" value="1"/>
</dbReference>
<dbReference type="NCBIfam" id="TIGR01662">
    <property type="entry name" value="HAD-SF-IIIA"/>
    <property type="match status" value="1"/>
</dbReference>
<dbReference type="Pfam" id="PF13671">
    <property type="entry name" value="AAA_33"/>
    <property type="match status" value="1"/>
</dbReference>
<dbReference type="InterPro" id="IPR036412">
    <property type="entry name" value="HAD-like_sf"/>
</dbReference>
<proteinExistence type="predicted"/>
<dbReference type="FunFam" id="3.40.50.300:FF:000737">
    <property type="entry name" value="Bifunctional polynucleotide phosphatase/kinase"/>
    <property type="match status" value="1"/>
</dbReference>